<evidence type="ECO:0000313" key="5">
    <source>
        <dbReference type="Proteomes" id="UP000268162"/>
    </source>
</evidence>
<sequence length="173" mass="19225">MAQHPNRVAFNDGMTILLTSWPVLKSAVDEDWGGPESSAKRDWLIDTLVTYIGDRGNKTEPEDIEDVMLQILEDEFGVTIGDESVYALAKFIIRMYKECIAGNHTMVQNLKAEAEKKRDALPLLTAQPGPEDDASGSDSETESGSEDDDSEMDDSDEDSEEDSDDDQDEMKIE</sequence>
<dbReference type="Pfam" id="PF10273">
    <property type="entry name" value="WGG"/>
    <property type="match status" value="1"/>
</dbReference>
<reference evidence="5" key="1">
    <citation type="journal article" date="2018" name="Nat. Microbiol.">
        <title>Leveraging single-cell genomics to expand the fungal tree of life.</title>
        <authorList>
            <person name="Ahrendt S.R."/>
            <person name="Quandt C.A."/>
            <person name="Ciobanu D."/>
            <person name="Clum A."/>
            <person name="Salamov A."/>
            <person name="Andreopoulos B."/>
            <person name="Cheng J.F."/>
            <person name="Woyke T."/>
            <person name="Pelin A."/>
            <person name="Henrissat B."/>
            <person name="Reynolds N.K."/>
            <person name="Benny G.L."/>
            <person name="Smith M.E."/>
            <person name="James T.Y."/>
            <person name="Grigoriev I.V."/>
        </authorList>
    </citation>
    <scope>NUCLEOTIDE SEQUENCE [LARGE SCALE GENOMIC DNA]</scope>
    <source>
        <strain evidence="5">RSA 468</strain>
    </source>
</reference>
<dbReference type="OrthoDB" id="263560at2759"/>
<keyword evidence="2" id="KW-0698">rRNA processing</keyword>
<gene>
    <name evidence="4" type="ORF">BJ085DRAFT_14749</name>
</gene>
<dbReference type="InterPro" id="IPR019398">
    <property type="entry name" value="Pre-rRNA_process_TSR2"/>
</dbReference>
<accession>A0A4Q0A2H2</accession>
<keyword evidence="5" id="KW-1185">Reference proteome</keyword>
<dbReference type="Proteomes" id="UP000268162">
    <property type="component" value="Unassembled WGS sequence"/>
</dbReference>
<dbReference type="AlphaFoldDB" id="A0A4Q0A2H2"/>
<organism evidence="4 5">
    <name type="scientific">Dimargaris cristalligena</name>
    <dbReference type="NCBI Taxonomy" id="215637"/>
    <lineage>
        <taxon>Eukaryota</taxon>
        <taxon>Fungi</taxon>
        <taxon>Fungi incertae sedis</taxon>
        <taxon>Zoopagomycota</taxon>
        <taxon>Kickxellomycotina</taxon>
        <taxon>Dimargaritomycetes</taxon>
        <taxon>Dimargaritales</taxon>
        <taxon>Dimargaritaceae</taxon>
        <taxon>Dimargaris</taxon>
    </lineage>
</organism>
<evidence type="ECO:0000313" key="4">
    <source>
        <dbReference type="EMBL" id="RKP39370.1"/>
    </source>
</evidence>
<dbReference type="EMBL" id="ML002275">
    <property type="protein sequence ID" value="RKP39370.1"/>
    <property type="molecule type" value="Genomic_DNA"/>
</dbReference>
<dbReference type="PANTHER" id="PTHR21250">
    <property type="entry name" value="PRE-RRNA-PROCESSING PROTEIN TSR2 HOMOLOG"/>
    <property type="match status" value="1"/>
</dbReference>
<proteinExistence type="inferred from homology"/>
<protein>
    <submittedName>
        <fullName evidence="4">Pre-rRNA-processing protein TSR2-domain-containing protein</fullName>
    </submittedName>
</protein>
<evidence type="ECO:0000256" key="1">
    <source>
        <dbReference type="ARBA" id="ARBA00006524"/>
    </source>
</evidence>
<evidence type="ECO:0000256" key="3">
    <source>
        <dbReference type="SAM" id="MobiDB-lite"/>
    </source>
</evidence>
<dbReference type="GO" id="GO:0006364">
    <property type="term" value="P:rRNA processing"/>
    <property type="evidence" value="ECO:0007669"/>
    <property type="project" value="UniProtKB-KW"/>
</dbReference>
<name>A0A4Q0A2H2_9FUNG</name>
<feature type="region of interest" description="Disordered" evidence="3">
    <location>
        <begin position="120"/>
        <end position="173"/>
    </location>
</feature>
<dbReference type="STRING" id="215637.A0A4Q0A2H2"/>
<feature type="compositionally biased region" description="Acidic residues" evidence="3">
    <location>
        <begin position="130"/>
        <end position="173"/>
    </location>
</feature>
<evidence type="ECO:0000256" key="2">
    <source>
        <dbReference type="ARBA" id="ARBA00022552"/>
    </source>
</evidence>
<comment type="similarity">
    <text evidence="1">Belongs to the TSR2 family.</text>
</comment>